<accession>A0A2V3J771</accession>
<evidence type="ECO:0000256" key="1">
    <source>
        <dbReference type="ARBA" id="ARBA00022679"/>
    </source>
</evidence>
<dbReference type="OrthoDB" id="2670at2759"/>
<dbReference type="InterPro" id="IPR027791">
    <property type="entry name" value="Galactosyl_T_C"/>
</dbReference>
<reference evidence="3 4" key="1">
    <citation type="journal article" date="2018" name="Mol. Biol. Evol.">
        <title>Analysis of the draft genome of the red seaweed Gracilariopsis chorda provides insights into genome size evolution in Rhodophyta.</title>
        <authorList>
            <person name="Lee J."/>
            <person name="Yang E.C."/>
            <person name="Graf L."/>
            <person name="Yang J.H."/>
            <person name="Qiu H."/>
            <person name="Zel Zion U."/>
            <person name="Chan C.X."/>
            <person name="Stephens T.G."/>
            <person name="Weber A.P.M."/>
            <person name="Boo G.H."/>
            <person name="Boo S.M."/>
            <person name="Kim K.M."/>
            <person name="Shin Y."/>
            <person name="Jung M."/>
            <person name="Lee S.J."/>
            <person name="Yim H.S."/>
            <person name="Lee J.H."/>
            <person name="Bhattacharya D."/>
            <person name="Yoon H.S."/>
        </authorList>
    </citation>
    <scope>NUCLEOTIDE SEQUENCE [LARGE SCALE GENOMIC DNA]</scope>
    <source>
        <strain evidence="3 4">SKKU-2015</strain>
        <tissue evidence="3">Whole body</tissue>
    </source>
</reference>
<evidence type="ECO:0000313" key="3">
    <source>
        <dbReference type="EMBL" id="PXF50123.1"/>
    </source>
</evidence>
<dbReference type="AlphaFoldDB" id="A0A2V3J771"/>
<sequence length="668" mass="75523">MRRPSRKWTLSPRNGRFFISRYSLSAGKQPYSVKFWIRTLLLLAALAVVCSMKISVALFNRSRFSGQVRTQRSSADRAAKIHSLDFPPTGIQSGISLITACRNNHEELRSSLSTWIKQRGLNEVVIVDWGSTPPLHFVIEEVDVSTIEHPPIHVIHVQNASKWIPSHALNFALQAARYSGIVKIDCTHKLEDDFVEHHRIRPNTLVTGGDHLQRTDDERSLKDILLTSRDALIDAGGFDERFQEYGGEQEDLVKRLSESGMEMVDLNYDKLSSISDLRKEDADIDSHLADLEAEINLEIRKALPPWKPSSFNRTMMGRKISQEQCLTTKSFRHPLVSYSVINTTVDVKSLRRLVEPKELLLAEENVLYRVMQDEFNIPKCALKVLSLPSLRKLYDSLGTRNSQHFPQSKKLLILHCLSSLSSRIDLLLSGLAISRQTGRRVVVFWERSVQETNAGLQTIMEIPENLVVVDVSGNVYTKKCGARSFSYKVALKAAEQDPLTLGNDLKTVVYIKTDMPLLSQDVKMLNNRVRASEFKKLTASSTVLHALQTLKEGGLESSTGMYIASSSFKSNKDNLSIFTAIQHEISQLNLKSGTLGTRLYVDAENNFVSRMRAEKLELVDNAWLLKKRDNETDYVNGFTRILALTKTRTFLNYSDDDVSRLVSVLRKG</sequence>
<keyword evidence="4" id="KW-1185">Reference proteome</keyword>
<dbReference type="Gene3D" id="3.90.550.10">
    <property type="entry name" value="Spore Coat Polysaccharide Biosynthesis Protein SpsA, Chain A"/>
    <property type="match status" value="1"/>
</dbReference>
<dbReference type="PANTHER" id="PTHR40743:SF1">
    <property type="entry name" value="POSSIBLE GLYCOSYLTRANSFERASE"/>
    <property type="match status" value="1"/>
</dbReference>
<keyword evidence="1" id="KW-0808">Transferase</keyword>
<comment type="caution">
    <text evidence="3">The sequence shown here is derived from an EMBL/GenBank/DDBJ whole genome shotgun (WGS) entry which is preliminary data.</text>
</comment>
<dbReference type="EMBL" id="NBIV01000001">
    <property type="protein sequence ID" value="PXF50123.1"/>
    <property type="molecule type" value="Genomic_DNA"/>
</dbReference>
<gene>
    <name evidence="3" type="ORF">BWQ96_00283</name>
</gene>
<feature type="domain" description="Galactosyltransferase C-terminal" evidence="2">
    <location>
        <begin position="224"/>
        <end position="268"/>
    </location>
</feature>
<dbReference type="Proteomes" id="UP000247409">
    <property type="component" value="Unassembled WGS sequence"/>
</dbReference>
<dbReference type="InterPro" id="IPR029044">
    <property type="entry name" value="Nucleotide-diphossugar_trans"/>
</dbReference>
<proteinExistence type="predicted"/>
<name>A0A2V3J771_9FLOR</name>
<dbReference type="Pfam" id="PF02709">
    <property type="entry name" value="Glyco_transf_7C"/>
    <property type="match status" value="1"/>
</dbReference>
<evidence type="ECO:0000259" key="2">
    <source>
        <dbReference type="Pfam" id="PF02709"/>
    </source>
</evidence>
<dbReference type="GO" id="GO:0016740">
    <property type="term" value="F:transferase activity"/>
    <property type="evidence" value="ECO:0007669"/>
    <property type="project" value="UniProtKB-KW"/>
</dbReference>
<protein>
    <recommendedName>
        <fullName evidence="2">Galactosyltransferase C-terminal domain-containing protein</fullName>
    </recommendedName>
</protein>
<organism evidence="3 4">
    <name type="scientific">Gracilariopsis chorda</name>
    <dbReference type="NCBI Taxonomy" id="448386"/>
    <lineage>
        <taxon>Eukaryota</taxon>
        <taxon>Rhodophyta</taxon>
        <taxon>Florideophyceae</taxon>
        <taxon>Rhodymeniophycidae</taxon>
        <taxon>Gracilariales</taxon>
        <taxon>Gracilariaceae</taxon>
        <taxon>Gracilariopsis</taxon>
    </lineage>
</organism>
<dbReference type="SUPFAM" id="SSF53448">
    <property type="entry name" value="Nucleotide-diphospho-sugar transferases"/>
    <property type="match status" value="1"/>
</dbReference>
<dbReference type="PANTHER" id="PTHR40743">
    <property type="entry name" value="NUCLEOTIDE-DIPHOSPHO-SUGAR TRANSFERASE CONTAINING PROTEIN"/>
    <property type="match status" value="1"/>
</dbReference>
<evidence type="ECO:0000313" key="4">
    <source>
        <dbReference type="Proteomes" id="UP000247409"/>
    </source>
</evidence>